<sequence length="190" mass="22327">MEQCYDLYLTPAATTLATSTILDAERLLRLHPHWFLEDTEQRHTALFANLRDYATEQTFSLGLQLDSTSAPDDPFQAEIIMRITLFDYGVQELLFFADQEKTQVRVRYEEEAFNDELEQDILLWVRGIQEYLRLYVSTTPRTVFFRLLMNRMILQMNPSQRKICLMLTKITVVELVVIFIIVIGYVFLGQ</sequence>
<name>A0A8D5JSJ2_9BACT</name>
<reference evidence="2" key="1">
    <citation type="submission" date="2020-09" db="EMBL/GenBank/DDBJ databases">
        <title>Desulfogranum mesoprofundum gen. nov., sp. nov., a novel mesophilic, sulfate-reducing chemolithoautotroph isolated from a deep-sea hydrothermal vent chimney in the Suiyo Seamount.</title>
        <authorList>
            <person name="Hashimoto Y."/>
            <person name="Nakagawa S."/>
        </authorList>
    </citation>
    <scope>NUCLEOTIDE SEQUENCE</scope>
    <source>
        <strain evidence="2">KT2</strain>
    </source>
</reference>
<feature type="transmembrane region" description="Helical" evidence="1">
    <location>
        <begin position="163"/>
        <end position="188"/>
    </location>
</feature>
<proteinExistence type="predicted"/>
<evidence type="ECO:0000256" key="1">
    <source>
        <dbReference type="SAM" id="Phobius"/>
    </source>
</evidence>
<dbReference type="Proteomes" id="UP000826725">
    <property type="component" value="Chromosome"/>
</dbReference>
<evidence type="ECO:0000313" key="2">
    <source>
        <dbReference type="EMBL" id="BCL62181.1"/>
    </source>
</evidence>
<evidence type="ECO:0000313" key="3">
    <source>
        <dbReference type="Proteomes" id="UP000826725"/>
    </source>
</evidence>
<keyword evidence="1" id="KW-0812">Transmembrane</keyword>
<keyword evidence="1" id="KW-0472">Membrane</keyword>
<organism evidence="2 3">
    <name type="scientific">Desulfomarina profundi</name>
    <dbReference type="NCBI Taxonomy" id="2772557"/>
    <lineage>
        <taxon>Bacteria</taxon>
        <taxon>Pseudomonadati</taxon>
        <taxon>Thermodesulfobacteriota</taxon>
        <taxon>Desulfobulbia</taxon>
        <taxon>Desulfobulbales</taxon>
        <taxon>Desulfobulbaceae</taxon>
        <taxon>Desulfomarina</taxon>
    </lineage>
</organism>
<accession>A0A8D5JSJ2</accession>
<keyword evidence="3" id="KW-1185">Reference proteome</keyword>
<gene>
    <name evidence="2" type="ORF">DGMP_28740</name>
</gene>
<dbReference type="KEGG" id="dbk:DGMP_28740"/>
<protein>
    <submittedName>
        <fullName evidence="2">Uncharacterized protein</fullName>
    </submittedName>
</protein>
<dbReference type="AlphaFoldDB" id="A0A8D5JSJ2"/>
<dbReference type="RefSeq" id="WP_228854568.1">
    <property type="nucleotide sequence ID" value="NZ_AP024086.1"/>
</dbReference>
<dbReference type="EMBL" id="AP024086">
    <property type="protein sequence ID" value="BCL62181.1"/>
    <property type="molecule type" value="Genomic_DNA"/>
</dbReference>
<keyword evidence="1" id="KW-1133">Transmembrane helix</keyword>